<protein>
    <submittedName>
        <fullName evidence="1">Uncharacterized protein</fullName>
    </submittedName>
</protein>
<dbReference type="AlphaFoldDB" id="A0AA36IJ51"/>
<feature type="non-terminal residue" evidence="1">
    <location>
        <position position="132"/>
    </location>
</feature>
<accession>A0AA36IJ51</accession>
<reference evidence="1" key="1">
    <citation type="submission" date="2023-08" db="EMBL/GenBank/DDBJ databases">
        <authorList>
            <person name="Chen Y."/>
            <person name="Shah S."/>
            <person name="Dougan E. K."/>
            <person name="Thang M."/>
            <person name="Chan C."/>
        </authorList>
    </citation>
    <scope>NUCLEOTIDE SEQUENCE</scope>
</reference>
<name>A0AA36IJ51_9DINO</name>
<proteinExistence type="predicted"/>
<dbReference type="Proteomes" id="UP001178507">
    <property type="component" value="Unassembled WGS sequence"/>
</dbReference>
<sequence>AQVVTCKTPAAVGYHVKESSLDAWHILSRSEARRAAHAETTSTALRRHGELNGSLIVTFCARPTLRHCNAATLQVKPCEEDGLPYEMYNFAVDAECAWGYEGTPVAQVCDGANKPYTLDARHKSYVLVMSDF</sequence>
<evidence type="ECO:0000313" key="1">
    <source>
        <dbReference type="EMBL" id="CAJ1388753.1"/>
    </source>
</evidence>
<gene>
    <name evidence="1" type="ORF">EVOR1521_LOCUS14556</name>
</gene>
<comment type="caution">
    <text evidence="1">The sequence shown here is derived from an EMBL/GenBank/DDBJ whole genome shotgun (WGS) entry which is preliminary data.</text>
</comment>
<keyword evidence="2" id="KW-1185">Reference proteome</keyword>
<evidence type="ECO:0000313" key="2">
    <source>
        <dbReference type="Proteomes" id="UP001178507"/>
    </source>
</evidence>
<dbReference type="EMBL" id="CAUJNA010001755">
    <property type="protein sequence ID" value="CAJ1388753.1"/>
    <property type="molecule type" value="Genomic_DNA"/>
</dbReference>
<organism evidence="1 2">
    <name type="scientific">Effrenium voratum</name>
    <dbReference type="NCBI Taxonomy" id="2562239"/>
    <lineage>
        <taxon>Eukaryota</taxon>
        <taxon>Sar</taxon>
        <taxon>Alveolata</taxon>
        <taxon>Dinophyceae</taxon>
        <taxon>Suessiales</taxon>
        <taxon>Symbiodiniaceae</taxon>
        <taxon>Effrenium</taxon>
    </lineage>
</organism>